<evidence type="ECO:0000256" key="5">
    <source>
        <dbReference type="ARBA" id="ARBA00023125"/>
    </source>
</evidence>
<feature type="compositionally biased region" description="Polar residues" evidence="7">
    <location>
        <begin position="995"/>
        <end position="1007"/>
    </location>
</feature>
<evidence type="ECO:0000256" key="3">
    <source>
        <dbReference type="ARBA" id="ARBA00022771"/>
    </source>
</evidence>
<feature type="compositionally biased region" description="Low complexity" evidence="7">
    <location>
        <begin position="405"/>
        <end position="423"/>
    </location>
</feature>
<feature type="compositionally biased region" description="Basic and acidic residues" evidence="7">
    <location>
        <begin position="259"/>
        <end position="281"/>
    </location>
</feature>
<evidence type="ECO:0000256" key="1">
    <source>
        <dbReference type="ARBA" id="ARBA00022723"/>
    </source>
</evidence>
<feature type="compositionally biased region" description="Basic and acidic residues" evidence="7">
    <location>
        <begin position="319"/>
        <end position="334"/>
    </location>
</feature>
<feature type="region of interest" description="Disordered" evidence="7">
    <location>
        <begin position="259"/>
        <end position="355"/>
    </location>
</feature>
<feature type="compositionally biased region" description="Polar residues" evidence="7">
    <location>
        <begin position="743"/>
        <end position="752"/>
    </location>
</feature>
<keyword evidence="3 6" id="KW-0863">Zinc-finger</keyword>
<dbReference type="FunFam" id="4.10.1000.10:FF:000008">
    <property type="entry name" value="zinc finger CCCH domain-containing protein 3"/>
    <property type="match status" value="1"/>
</dbReference>
<feature type="zinc finger region" description="C3H1-type" evidence="6">
    <location>
        <begin position="1452"/>
        <end position="1478"/>
    </location>
</feature>
<feature type="compositionally biased region" description="Pro residues" evidence="7">
    <location>
        <begin position="49"/>
        <end position="74"/>
    </location>
</feature>
<dbReference type="PROSITE" id="PS50103">
    <property type="entry name" value="ZF_C3H1"/>
    <property type="match status" value="3"/>
</dbReference>
<dbReference type="PANTHER" id="PTHR46156:SF1">
    <property type="entry name" value="ZINC FINGER CCCH DOMAIN-CONTAINING PROTEIN 3"/>
    <property type="match status" value="1"/>
</dbReference>
<evidence type="ECO:0000256" key="7">
    <source>
        <dbReference type="SAM" id="MobiDB-lite"/>
    </source>
</evidence>
<dbReference type="SMART" id="SM00356">
    <property type="entry name" value="ZnF_C3H1"/>
    <property type="match status" value="5"/>
</dbReference>
<feature type="compositionally biased region" description="Low complexity" evidence="7">
    <location>
        <begin position="434"/>
        <end position="445"/>
    </location>
</feature>
<dbReference type="Gene3D" id="4.10.1000.10">
    <property type="entry name" value="Zinc finger, CCCH-type"/>
    <property type="match status" value="2"/>
</dbReference>
<evidence type="ECO:0000259" key="8">
    <source>
        <dbReference type="PROSITE" id="PS50103"/>
    </source>
</evidence>
<feature type="region of interest" description="Disordered" evidence="7">
    <location>
        <begin position="922"/>
        <end position="944"/>
    </location>
</feature>
<feature type="compositionally biased region" description="Basic residues" evidence="7">
    <location>
        <begin position="7"/>
        <end position="18"/>
    </location>
</feature>
<feature type="region of interest" description="Disordered" evidence="7">
    <location>
        <begin position="861"/>
        <end position="892"/>
    </location>
</feature>
<keyword evidence="5" id="KW-0238">DNA-binding</keyword>
<evidence type="ECO:0000256" key="6">
    <source>
        <dbReference type="PROSITE-ProRule" id="PRU00723"/>
    </source>
</evidence>
<feature type="compositionally biased region" description="Basic and acidic residues" evidence="7">
    <location>
        <begin position="107"/>
        <end position="117"/>
    </location>
</feature>
<keyword evidence="2" id="KW-0677">Repeat</keyword>
<protein>
    <recommendedName>
        <fullName evidence="8">C3H1-type domain-containing protein</fullName>
    </recommendedName>
</protein>
<feature type="compositionally biased region" description="Low complexity" evidence="7">
    <location>
        <begin position="863"/>
        <end position="879"/>
    </location>
</feature>
<evidence type="ECO:0000256" key="2">
    <source>
        <dbReference type="ARBA" id="ARBA00022737"/>
    </source>
</evidence>
<proteinExistence type="predicted"/>
<name>A0AAP0GZN1_9ASTR</name>
<feature type="domain" description="C3H1-type" evidence="8">
    <location>
        <begin position="1452"/>
        <end position="1478"/>
    </location>
</feature>
<dbReference type="PANTHER" id="PTHR46156">
    <property type="entry name" value="CCCH ZINGC FINGER"/>
    <property type="match status" value="1"/>
</dbReference>
<feature type="region of interest" description="Disordered" evidence="7">
    <location>
        <begin position="1531"/>
        <end position="1556"/>
    </location>
</feature>
<feature type="region of interest" description="Disordered" evidence="7">
    <location>
        <begin position="1"/>
        <end position="148"/>
    </location>
</feature>
<feature type="domain" description="C3H1-type" evidence="8">
    <location>
        <begin position="1397"/>
        <end position="1426"/>
    </location>
</feature>
<keyword evidence="1 6" id="KW-0479">Metal-binding</keyword>
<sequence>MEFPSFNHHHHHHHHHNRYAPPPPPNNFSEDRPNFYPHHHNPIPSVHLHPPPHSYAPLPPPPPPLPVPPPPPSYNPHFTFLDAQNPSFLNHTRSSPPPRVSNQPYRFDYRTGSRSDLNRAPPEPSHRNPIVTEEHHRRLHSPNHQSENYYKPHVSERMISSSRFIDDSINDGYASRGVSNIVSQEKQVYMGSSDNHYASARSGINIDNSVGSSSRVLEDYVEKYEPRYMPLSENERIWNHHGEEDPKWLMKGKKNEIGHNDYEHESSKFNRGREGREEFKQVQKKSVLLRIGKPNNTHRNRNYDQHSSKKVESNNSNYRGKDKVKDRDRDHTGKDCSLYPDQRIEGDREGSPVDLDVSFKSNALVAKPVVTPSSPMSDHSDTQTRNRKIKRVTDFGSPLSKFSERSTGSRSSSHGFDSPSSSEKAPKQVTSKDSISNGNISSLSGPVLNQGDANGVSKAPLSFRLKKKRKLMNPGSSSFNFQLAVKDNKDVKGESENLKNTPIAPISEAIPSHTPEKIISSKVGRSPPAIVSEKDGSGIENPNPQNGFGNDCTEDKNLTPQNVSMANDGQVNDLKQQPCENEISLNLDNDTQDISADVKLSLGGTDISVTSGHDQIEIQRESHANFDVANVSNIFCNESVKMQETSTMADTNSLDFNSDEIVIVSSEKSDDQGFFDDVLRKEDESQLFEGTSNQISFNRSTEFSEDDLKESTHTVIVEDNATQGSSHKEHSFDKDAITETINSISSSVQTPSPDYREPSTDSKDDLPPSSSIVSTFSDAVAYVTDSNGKSGESMPDNILLSNKAYSFLDSQMLTSNSTNKTTSNLSIPENDDNTYVESVSEDVALLDATKTGIKKTSHLEVPSTVSSASQGSSVKSLGSNTNLQGSNLPLKKPSSLPAVPRVFAARSSPVFTNSRINKPANITKPRTWHRSPTNPAPVPLPPKQIATGQNSYIRSGNSLVRKSAPVTAIASRSSVYQLNPSGPIEAGNSAGPGNKLNNTYSRVSGSSAPVVRPKTPPLSGSTKLPDCPTSLQDLSTSPLELLPVSPAEGSFVVQNVPEDQIRTSNNSESQKVADEVVKGNKIQYVKRKSNQLVAASRSDQSIQDLDKTQVSSSADSYYKKRKNQLIRTSVGDDSANTEMGKASKNSIKRQSGISKKYKHSRFPSVWTLNSQSSGKDGFSLRQKLRPQLFPWKRSRNWGNLINISASIPSNSSSSSISRKLLLSRKRDTIYTRSKHGFSLHMSKLLSVGGSGLKWSKSIERNSKRTNEEATLAVAAAEKRKRELHGTASVTAEVKSRNNTSRHRIFRIGLVRYKMDPSRRTLQRISDFWFADEEHSTSMQSKEEIRKCYVPKRLKIGHDEYVRIGSGNQLVRNPKRRTRIFASEKVRWSLHTARSRLAKKKKFCQFFTRFGKCNKDDGKCLYIHDSSKIAVCTKFLNGLCSNPNCKLTHKVIPERMQDCSYFLQGLCSNKHCPYRHVKVSSAASVCEGFLKGYCADGNECRKKHSYACPVFEATGECPQGAKCKLHHPKNQLKRKQQNSMAQHQKNSRGRYFGSVSGEEATAMSSEKQFLKYDDVDGDMLCEDGKFAEYISLDHGNEEAGEVASEQRTRLISSETLCFDADELTKPIKIMNRVVLDSQGECDMGVS</sequence>
<dbReference type="GO" id="GO:0008270">
    <property type="term" value="F:zinc ion binding"/>
    <property type="evidence" value="ECO:0007669"/>
    <property type="project" value="UniProtKB-KW"/>
</dbReference>
<feature type="region of interest" description="Disordered" evidence="7">
    <location>
        <begin position="983"/>
        <end position="1034"/>
    </location>
</feature>
<feature type="region of interest" description="Disordered" evidence="7">
    <location>
        <begin position="368"/>
        <end position="453"/>
    </location>
</feature>
<evidence type="ECO:0000313" key="10">
    <source>
        <dbReference type="Proteomes" id="UP001408789"/>
    </source>
</evidence>
<dbReference type="Proteomes" id="UP001408789">
    <property type="component" value="Unassembled WGS sequence"/>
</dbReference>
<feature type="compositionally biased region" description="Polar residues" evidence="7">
    <location>
        <begin position="1143"/>
        <end position="1153"/>
    </location>
</feature>
<evidence type="ECO:0000313" key="9">
    <source>
        <dbReference type="EMBL" id="KAK9067396.1"/>
    </source>
</evidence>
<feature type="region of interest" description="Disordered" evidence="7">
    <location>
        <begin position="1131"/>
        <end position="1154"/>
    </location>
</feature>
<dbReference type="InterPro" id="IPR000571">
    <property type="entry name" value="Znf_CCCH"/>
</dbReference>
<accession>A0AAP0GZN1</accession>
<feature type="compositionally biased region" description="Basic and acidic residues" evidence="7">
    <location>
        <begin position="342"/>
        <end position="351"/>
    </location>
</feature>
<gene>
    <name evidence="9" type="ORF">SSX86_014724</name>
</gene>
<feature type="region of interest" description="Disordered" evidence="7">
    <location>
        <begin position="534"/>
        <end position="566"/>
    </location>
</feature>
<dbReference type="GO" id="GO:0005634">
    <property type="term" value="C:nucleus"/>
    <property type="evidence" value="ECO:0007669"/>
    <property type="project" value="UniProtKB-ARBA"/>
</dbReference>
<feature type="zinc finger region" description="C3H1-type" evidence="6">
    <location>
        <begin position="1397"/>
        <end position="1426"/>
    </location>
</feature>
<organism evidence="9 10">
    <name type="scientific">Deinandra increscens subsp. villosa</name>
    <dbReference type="NCBI Taxonomy" id="3103831"/>
    <lineage>
        <taxon>Eukaryota</taxon>
        <taxon>Viridiplantae</taxon>
        <taxon>Streptophyta</taxon>
        <taxon>Embryophyta</taxon>
        <taxon>Tracheophyta</taxon>
        <taxon>Spermatophyta</taxon>
        <taxon>Magnoliopsida</taxon>
        <taxon>eudicotyledons</taxon>
        <taxon>Gunneridae</taxon>
        <taxon>Pentapetalae</taxon>
        <taxon>asterids</taxon>
        <taxon>campanulids</taxon>
        <taxon>Asterales</taxon>
        <taxon>Asteraceae</taxon>
        <taxon>Asteroideae</taxon>
        <taxon>Heliantheae alliance</taxon>
        <taxon>Madieae</taxon>
        <taxon>Madiinae</taxon>
        <taxon>Deinandra</taxon>
    </lineage>
</organism>
<keyword evidence="4 6" id="KW-0862">Zinc</keyword>
<dbReference type="EMBL" id="JBCNJP010000015">
    <property type="protein sequence ID" value="KAK9067396.1"/>
    <property type="molecule type" value="Genomic_DNA"/>
</dbReference>
<feature type="region of interest" description="Disordered" evidence="7">
    <location>
        <begin position="743"/>
        <end position="771"/>
    </location>
</feature>
<feature type="domain" description="C3H1-type" evidence="8">
    <location>
        <begin position="1501"/>
        <end position="1529"/>
    </location>
</feature>
<feature type="compositionally biased region" description="Polar residues" evidence="7">
    <location>
        <begin position="82"/>
        <end position="104"/>
    </location>
</feature>
<evidence type="ECO:0000256" key="4">
    <source>
        <dbReference type="ARBA" id="ARBA00022833"/>
    </source>
</evidence>
<feature type="compositionally biased region" description="Basic and acidic residues" evidence="7">
    <location>
        <begin position="301"/>
        <end position="312"/>
    </location>
</feature>
<comment type="caution">
    <text evidence="9">The sequence shown here is derived from an EMBL/GenBank/DDBJ whole genome shotgun (WGS) entry which is preliminary data.</text>
</comment>
<keyword evidence="10" id="KW-1185">Reference proteome</keyword>
<feature type="zinc finger region" description="C3H1-type" evidence="6">
    <location>
        <begin position="1501"/>
        <end position="1529"/>
    </location>
</feature>
<feature type="compositionally biased region" description="Basic and acidic residues" evidence="7">
    <location>
        <begin position="754"/>
        <end position="766"/>
    </location>
</feature>
<reference evidence="9 10" key="1">
    <citation type="submission" date="2024-04" db="EMBL/GenBank/DDBJ databases">
        <title>The reference genome of an endangered Asteraceae, Deinandra increscens subsp. villosa, native to the Central Coast of California.</title>
        <authorList>
            <person name="Guilliams M."/>
            <person name="Hasenstab-Lehman K."/>
            <person name="Meyer R."/>
            <person name="Mcevoy S."/>
        </authorList>
    </citation>
    <scope>NUCLEOTIDE SEQUENCE [LARGE SCALE GENOMIC DNA]</scope>
    <source>
        <tissue evidence="9">Leaf</tissue>
    </source>
</reference>
<dbReference type="GO" id="GO:0003677">
    <property type="term" value="F:DNA binding"/>
    <property type="evidence" value="ECO:0007669"/>
    <property type="project" value="UniProtKB-KW"/>
</dbReference>
<dbReference type="FunFam" id="4.10.1000.10:FF:000022">
    <property type="entry name" value="Zinc finger CCCH domain-containing protein 7"/>
    <property type="match status" value="1"/>
</dbReference>